<sequence length="103" mass="10394">MTTIRFATSIVLGLIATTSAFAAEPDAAPTPAPSPVATASAAALPLTVTLAAGPAAVAYKAAPNARYCFRTEITGSFIPRTTCKTRGEWQAAGVDLDAALAGR</sequence>
<evidence type="ECO:0000313" key="3">
    <source>
        <dbReference type="Proteomes" id="UP000248614"/>
    </source>
</evidence>
<accession>A0A2W4ZHY2</accession>
<protein>
    <submittedName>
        <fullName evidence="2">Uncharacterized protein</fullName>
    </submittedName>
</protein>
<feature type="chain" id="PRO_5016174081" evidence="1">
    <location>
        <begin position="23"/>
        <end position="103"/>
    </location>
</feature>
<proteinExistence type="predicted"/>
<gene>
    <name evidence="2" type="ORF">DI632_04680</name>
</gene>
<evidence type="ECO:0000313" key="2">
    <source>
        <dbReference type="EMBL" id="PZO79619.1"/>
    </source>
</evidence>
<name>A0A2W4ZHY2_9SPHN</name>
<dbReference type="Proteomes" id="UP000248614">
    <property type="component" value="Unassembled WGS sequence"/>
</dbReference>
<feature type="signal peptide" evidence="1">
    <location>
        <begin position="1"/>
        <end position="22"/>
    </location>
</feature>
<dbReference type="EMBL" id="QFNF01000007">
    <property type="protein sequence ID" value="PZO79619.1"/>
    <property type="molecule type" value="Genomic_DNA"/>
</dbReference>
<comment type="caution">
    <text evidence="2">The sequence shown here is derived from an EMBL/GenBank/DDBJ whole genome shotgun (WGS) entry which is preliminary data.</text>
</comment>
<evidence type="ECO:0000256" key="1">
    <source>
        <dbReference type="SAM" id="SignalP"/>
    </source>
</evidence>
<reference evidence="2 3" key="1">
    <citation type="submission" date="2017-08" db="EMBL/GenBank/DDBJ databases">
        <title>Infants hospitalized years apart are colonized by the same room-sourced microbial strains.</title>
        <authorList>
            <person name="Brooks B."/>
            <person name="Olm M.R."/>
            <person name="Firek B.A."/>
            <person name="Baker R."/>
            <person name="Thomas B.C."/>
            <person name="Morowitz M.J."/>
            <person name="Banfield J.F."/>
        </authorList>
    </citation>
    <scope>NUCLEOTIDE SEQUENCE [LARGE SCALE GENOMIC DNA]</scope>
    <source>
        <strain evidence="2">S2_018_000_R3_110</strain>
    </source>
</reference>
<dbReference type="AlphaFoldDB" id="A0A2W4ZHY2"/>
<organism evidence="2 3">
    <name type="scientific">Sphingomonas hengshuiensis</name>
    <dbReference type="NCBI Taxonomy" id="1609977"/>
    <lineage>
        <taxon>Bacteria</taxon>
        <taxon>Pseudomonadati</taxon>
        <taxon>Pseudomonadota</taxon>
        <taxon>Alphaproteobacteria</taxon>
        <taxon>Sphingomonadales</taxon>
        <taxon>Sphingomonadaceae</taxon>
        <taxon>Sphingomonas</taxon>
    </lineage>
</organism>
<keyword evidence="1" id="KW-0732">Signal</keyword>